<dbReference type="PANTHER" id="PTHR45913:SF22">
    <property type="entry name" value="SCAN BOX DOMAIN-CONTAINING PROTEIN"/>
    <property type="match status" value="1"/>
</dbReference>
<dbReference type="Proteomes" id="UP001286313">
    <property type="component" value="Unassembled WGS sequence"/>
</dbReference>
<evidence type="ECO:0000313" key="3">
    <source>
        <dbReference type="Proteomes" id="UP001286313"/>
    </source>
</evidence>
<gene>
    <name evidence="2" type="ORF">Pcinc_010078</name>
</gene>
<feature type="transmembrane region" description="Helical" evidence="1">
    <location>
        <begin position="47"/>
        <end position="65"/>
    </location>
</feature>
<protein>
    <submittedName>
        <fullName evidence="2">Uncharacterized protein</fullName>
    </submittedName>
</protein>
<keyword evidence="1" id="KW-0812">Transmembrane</keyword>
<dbReference type="EMBL" id="JAWQEG010000773">
    <property type="protein sequence ID" value="KAK3885740.1"/>
    <property type="molecule type" value="Genomic_DNA"/>
</dbReference>
<comment type="caution">
    <text evidence="2">The sequence shown here is derived from an EMBL/GenBank/DDBJ whole genome shotgun (WGS) entry which is preliminary data.</text>
</comment>
<evidence type="ECO:0000256" key="1">
    <source>
        <dbReference type="SAM" id="Phobius"/>
    </source>
</evidence>
<keyword evidence="1" id="KW-1133">Transmembrane helix</keyword>
<name>A0AAE1G5L9_PETCI</name>
<keyword evidence="3" id="KW-1185">Reference proteome</keyword>
<sequence>MAKVNAKRNVYLAMVSLTFIVYQVTLYHYQNDIPTFTKNIPPASLLSAYNTISVTAHPFVVATRLKERRDRMRKACGEVDHPKTISNTLARILYAPSHDMFVCASPKIAKLIAKSKKSHNIGVSLITPSILCTAELVLGKDSENKLSQISLSNETVKGKIDELSQDIKDQTLDQVRASPVFAI</sequence>
<accession>A0AAE1G5L9</accession>
<evidence type="ECO:0000313" key="2">
    <source>
        <dbReference type="EMBL" id="KAK3885740.1"/>
    </source>
</evidence>
<organism evidence="2 3">
    <name type="scientific">Petrolisthes cinctipes</name>
    <name type="common">Flat porcelain crab</name>
    <dbReference type="NCBI Taxonomy" id="88211"/>
    <lineage>
        <taxon>Eukaryota</taxon>
        <taxon>Metazoa</taxon>
        <taxon>Ecdysozoa</taxon>
        <taxon>Arthropoda</taxon>
        <taxon>Crustacea</taxon>
        <taxon>Multicrustacea</taxon>
        <taxon>Malacostraca</taxon>
        <taxon>Eumalacostraca</taxon>
        <taxon>Eucarida</taxon>
        <taxon>Decapoda</taxon>
        <taxon>Pleocyemata</taxon>
        <taxon>Anomura</taxon>
        <taxon>Galatheoidea</taxon>
        <taxon>Porcellanidae</taxon>
        <taxon>Petrolisthes</taxon>
    </lineage>
</organism>
<dbReference type="AlphaFoldDB" id="A0AAE1G5L9"/>
<reference evidence="2" key="1">
    <citation type="submission" date="2023-10" db="EMBL/GenBank/DDBJ databases">
        <title>Genome assemblies of two species of porcelain crab, Petrolisthes cinctipes and Petrolisthes manimaculis (Anomura: Porcellanidae).</title>
        <authorList>
            <person name="Angst P."/>
        </authorList>
    </citation>
    <scope>NUCLEOTIDE SEQUENCE</scope>
    <source>
        <strain evidence="2">PB745_01</strain>
        <tissue evidence="2">Gill</tissue>
    </source>
</reference>
<keyword evidence="1" id="KW-0472">Membrane</keyword>
<feature type="transmembrane region" description="Helical" evidence="1">
    <location>
        <begin position="9"/>
        <end position="27"/>
    </location>
</feature>
<dbReference type="PANTHER" id="PTHR45913">
    <property type="entry name" value="EPM2A-INTERACTING PROTEIN 1"/>
    <property type="match status" value="1"/>
</dbReference>
<proteinExistence type="predicted"/>